<dbReference type="Pfam" id="PF01638">
    <property type="entry name" value="HxlR"/>
    <property type="match status" value="1"/>
</dbReference>
<dbReference type="PANTHER" id="PTHR33204">
    <property type="entry name" value="TRANSCRIPTIONAL REGULATOR, MARR FAMILY"/>
    <property type="match status" value="1"/>
</dbReference>
<dbReference type="EMBL" id="PYAS01000013">
    <property type="protein sequence ID" value="PSL24603.1"/>
    <property type="molecule type" value="Genomic_DNA"/>
</dbReference>
<dbReference type="RefSeq" id="WP_106597952.1">
    <property type="nucleotide sequence ID" value="NZ_PYAS01000013.1"/>
</dbReference>
<keyword evidence="1" id="KW-0805">Transcription regulation</keyword>
<sequence>MKENFKENHPECREMILPVRDALDVISGKWKISILIAMALGSKRFMELQNAIPNITPRMLSKELKELEMNMLVERKVYDSFPPVIEYERTEHARTLEPLIEELRKWGEYHRLVITGTNIEHPVKELQD</sequence>
<dbReference type="PROSITE" id="PS51118">
    <property type="entry name" value="HTH_HXLR"/>
    <property type="match status" value="1"/>
</dbReference>
<keyword evidence="3" id="KW-0804">Transcription</keyword>
<organism evidence="5 6">
    <name type="scientific">Dyadobacter jiangsuensis</name>
    <dbReference type="NCBI Taxonomy" id="1591085"/>
    <lineage>
        <taxon>Bacteria</taxon>
        <taxon>Pseudomonadati</taxon>
        <taxon>Bacteroidota</taxon>
        <taxon>Cytophagia</taxon>
        <taxon>Cytophagales</taxon>
        <taxon>Spirosomataceae</taxon>
        <taxon>Dyadobacter</taxon>
    </lineage>
</organism>
<dbReference type="InterPro" id="IPR036390">
    <property type="entry name" value="WH_DNA-bd_sf"/>
</dbReference>
<reference evidence="5 6" key="1">
    <citation type="submission" date="2018-03" db="EMBL/GenBank/DDBJ databases">
        <title>Genomic Encyclopedia of Archaeal and Bacterial Type Strains, Phase II (KMG-II): from individual species to whole genera.</title>
        <authorList>
            <person name="Goeker M."/>
        </authorList>
    </citation>
    <scope>NUCLEOTIDE SEQUENCE [LARGE SCALE GENOMIC DNA]</scope>
    <source>
        <strain evidence="5 6">DSM 29057</strain>
    </source>
</reference>
<evidence type="ECO:0000313" key="5">
    <source>
        <dbReference type="EMBL" id="PSL24603.1"/>
    </source>
</evidence>
<dbReference type="SUPFAM" id="SSF46785">
    <property type="entry name" value="Winged helix' DNA-binding domain"/>
    <property type="match status" value="1"/>
</dbReference>
<dbReference type="InterPro" id="IPR036388">
    <property type="entry name" value="WH-like_DNA-bd_sf"/>
</dbReference>
<keyword evidence="2" id="KW-0238">DNA-binding</keyword>
<accession>A0A2P8FSB9</accession>
<dbReference type="AlphaFoldDB" id="A0A2P8FSB9"/>
<evidence type="ECO:0000256" key="2">
    <source>
        <dbReference type="ARBA" id="ARBA00023125"/>
    </source>
</evidence>
<proteinExistence type="predicted"/>
<dbReference type="Proteomes" id="UP000241964">
    <property type="component" value="Unassembled WGS sequence"/>
</dbReference>
<name>A0A2P8FSB9_9BACT</name>
<protein>
    <submittedName>
        <fullName evidence="5">HxlR family transcriptional regulator</fullName>
    </submittedName>
</protein>
<evidence type="ECO:0000256" key="3">
    <source>
        <dbReference type="ARBA" id="ARBA00023163"/>
    </source>
</evidence>
<dbReference type="InterPro" id="IPR002577">
    <property type="entry name" value="HTH_HxlR"/>
</dbReference>
<dbReference type="GO" id="GO:0003677">
    <property type="term" value="F:DNA binding"/>
    <property type="evidence" value="ECO:0007669"/>
    <property type="project" value="UniProtKB-KW"/>
</dbReference>
<dbReference type="Gene3D" id="1.10.10.10">
    <property type="entry name" value="Winged helix-like DNA-binding domain superfamily/Winged helix DNA-binding domain"/>
    <property type="match status" value="1"/>
</dbReference>
<feature type="domain" description="HTH hxlR-type" evidence="4">
    <location>
        <begin position="17"/>
        <end position="115"/>
    </location>
</feature>
<gene>
    <name evidence="5" type="ORF">CLV60_11327</name>
</gene>
<comment type="caution">
    <text evidence="5">The sequence shown here is derived from an EMBL/GenBank/DDBJ whole genome shotgun (WGS) entry which is preliminary data.</text>
</comment>
<evidence type="ECO:0000313" key="6">
    <source>
        <dbReference type="Proteomes" id="UP000241964"/>
    </source>
</evidence>
<evidence type="ECO:0000256" key="1">
    <source>
        <dbReference type="ARBA" id="ARBA00023015"/>
    </source>
</evidence>
<dbReference type="OrthoDB" id="769662at2"/>
<keyword evidence="6" id="KW-1185">Reference proteome</keyword>
<evidence type="ECO:0000259" key="4">
    <source>
        <dbReference type="PROSITE" id="PS51118"/>
    </source>
</evidence>